<gene>
    <name evidence="1" type="ORF">EGM181_15800</name>
</gene>
<organism evidence="1 2">
    <name type="scientific">Enterococcus gallinarum</name>
    <dbReference type="NCBI Taxonomy" id="1353"/>
    <lineage>
        <taxon>Bacteria</taxon>
        <taxon>Bacillati</taxon>
        <taxon>Bacillota</taxon>
        <taxon>Bacilli</taxon>
        <taxon>Lactobacillales</taxon>
        <taxon>Enterococcaceae</taxon>
        <taxon>Enterococcus</taxon>
    </lineage>
</organism>
<dbReference type="RefSeq" id="WP_162787459.1">
    <property type="nucleotide sequence ID" value="NZ_CP050485.1"/>
</dbReference>
<dbReference type="EMBL" id="CP050485">
    <property type="protein sequence ID" value="QOG28622.1"/>
    <property type="molecule type" value="Genomic_DNA"/>
</dbReference>
<name>A0AAE7T0H4_ENTGA</name>
<evidence type="ECO:0000313" key="1">
    <source>
        <dbReference type="EMBL" id="QOG28622.1"/>
    </source>
</evidence>
<accession>A0AAE7T0H4</accession>
<sequence length="49" mass="5173">MNLNKEKQVFACSAAKKSTTLPTAPMDVFACSAAKKSTTLPTEPLKSVS</sequence>
<evidence type="ECO:0000313" key="2">
    <source>
        <dbReference type="Proteomes" id="UP000516696"/>
    </source>
</evidence>
<dbReference type="Proteomes" id="UP000516696">
    <property type="component" value="Chromosome"/>
</dbReference>
<proteinExistence type="predicted"/>
<reference evidence="1 2" key="1">
    <citation type="submission" date="2020-03" db="EMBL/GenBank/DDBJ databases">
        <title>Characterization of ganglioside-mimicking enterococci.</title>
        <authorList>
            <person name="Patry R.T."/>
            <person name="Nothaft H."/>
            <person name="Bridger R."/>
            <person name="Shajahan A."/>
            <person name="Huynh S."/>
            <person name="Sanchez S."/>
            <person name="Azadi P."/>
            <person name="Cooper K."/>
            <person name="Miller W.G."/>
            <person name="Parker C.T."/>
            <person name="Wells L."/>
            <person name="Szymanski C.M."/>
        </authorList>
    </citation>
    <scope>NUCLEOTIDE SEQUENCE [LARGE SCALE GENOMIC DNA]</scope>
    <source>
        <strain evidence="1 2">EGM181</strain>
    </source>
</reference>
<protein>
    <submittedName>
        <fullName evidence="1">Uncharacterized protein</fullName>
    </submittedName>
</protein>
<dbReference type="AlphaFoldDB" id="A0AAE7T0H4"/>